<dbReference type="Proteomes" id="UP000694402">
    <property type="component" value="Unassembled WGS sequence"/>
</dbReference>
<evidence type="ECO:0000259" key="10">
    <source>
        <dbReference type="PROSITE" id="PS51406"/>
    </source>
</evidence>
<keyword evidence="3" id="KW-0037">Angiogenesis</keyword>
<dbReference type="Gene3D" id="4.10.530.10">
    <property type="entry name" value="Gamma-fibrinogen Carboxyl Terminal Fragment, domain 2"/>
    <property type="match status" value="1"/>
</dbReference>
<reference evidence="12" key="1">
    <citation type="journal article" date="2018" name="PLoS ONE">
        <title>Chinook salmon (Oncorhynchus tshawytscha) genome and transcriptome.</title>
        <authorList>
            <person name="Christensen K.A."/>
            <person name="Leong J.S."/>
            <person name="Sakhrani D."/>
            <person name="Biagi C.A."/>
            <person name="Minkley D.R."/>
            <person name="Withler R.E."/>
            <person name="Rondeau E.B."/>
            <person name="Koop B.F."/>
            <person name="Devlin R.H."/>
        </authorList>
    </citation>
    <scope>NUCLEOTIDE SEQUENCE [LARGE SCALE GENOMIC DNA]</scope>
</reference>
<sequence length="575" mass="64616">MPWYFLPCLPSCHMIWLVLAALLLLLTGYVSVSLEELPKGPGDIAGSGSMSASTNTNARQYNSIQHGSCTYTFLLPDNAGGNRPCLTEAEGVGSSSTSQGQGQGQYQGNTLQGDAPLKKPKLPGLAPALGNQRIQHLENVMDNYTQWLHNIERYVKDSLNVEMAQLQQSAVHNHTVAILNLGTNFLTQTAQHTRKLTDVEIQVLNQTSRLEIQLLENSLSTNKLETQLLHQSTEISKLHDKNRLLEQKMQELESGHHEELVTFQEERSSLQQLVARQSSVITELQTHLDQATGNNSILLSQQQQLTETVNSLLKLCSKDRGSGVVANSNLAFKQRDSSHEERKYQDCSEVFQAGFNNSGLYTIHINTQETKKVYCNMEAAGGGWSVIQRRKDGTMDFQRTWKEYKMGFGSLFGEHWLGNEFVFLLTSQRPYNLRVEVTDWDGQQAFSHYDRFYIGSEKQNYSIVFLLYFPLCFPGDCVRLFLKSHSGTAGRQSSLVINGADFSTKDMDNDNCICKCALMLTGGWWFDACGPSNLNGMYYSHGQNMGKLNGIRWHYFKGSSYSLRATTMMIRPADF</sequence>
<gene>
    <name evidence="11" type="primary">ANGPT1</name>
</gene>
<dbReference type="PROSITE" id="PS00514">
    <property type="entry name" value="FIBRINOGEN_C_1"/>
    <property type="match status" value="1"/>
</dbReference>
<dbReference type="NCBIfam" id="NF040941">
    <property type="entry name" value="GGGWT_bact"/>
    <property type="match status" value="1"/>
</dbReference>
<protein>
    <recommendedName>
        <fullName evidence="10">Fibrinogen C-terminal domain-containing protein</fullName>
    </recommendedName>
</protein>
<feature type="chain" id="PRO_5044206789" description="Fibrinogen C-terminal domain-containing protein" evidence="9">
    <location>
        <begin position="21"/>
        <end position="575"/>
    </location>
</feature>
<feature type="signal peptide" evidence="9">
    <location>
        <begin position="1"/>
        <end position="20"/>
    </location>
</feature>
<dbReference type="InterPro" id="IPR014716">
    <property type="entry name" value="Fibrinogen_a/b/g_C_1"/>
</dbReference>
<keyword evidence="12" id="KW-1185">Reference proteome</keyword>
<evidence type="ECO:0000256" key="8">
    <source>
        <dbReference type="SAM" id="MobiDB-lite"/>
    </source>
</evidence>
<accession>A0AAZ3QAY3</accession>
<dbReference type="Pfam" id="PF00147">
    <property type="entry name" value="Fibrinogen_C"/>
    <property type="match status" value="1"/>
</dbReference>
<name>A0AAZ3QAY3_ONCTS</name>
<dbReference type="GeneTree" id="ENSGT00940000158117"/>
<evidence type="ECO:0000256" key="2">
    <source>
        <dbReference type="ARBA" id="ARBA00022525"/>
    </source>
</evidence>
<evidence type="ECO:0000256" key="1">
    <source>
        <dbReference type="ARBA" id="ARBA00004613"/>
    </source>
</evidence>
<evidence type="ECO:0000256" key="5">
    <source>
        <dbReference type="ARBA" id="ARBA00023054"/>
    </source>
</evidence>
<dbReference type="GO" id="GO:0001525">
    <property type="term" value="P:angiogenesis"/>
    <property type="evidence" value="ECO:0007669"/>
    <property type="project" value="UniProtKB-KW"/>
</dbReference>
<dbReference type="InterPro" id="IPR057439">
    <property type="entry name" value="ANG-1/2/4"/>
</dbReference>
<feature type="compositionally biased region" description="Low complexity" evidence="8">
    <location>
        <begin position="93"/>
        <end position="115"/>
    </location>
</feature>
<evidence type="ECO:0000313" key="12">
    <source>
        <dbReference type="Proteomes" id="UP000694402"/>
    </source>
</evidence>
<evidence type="ECO:0000256" key="6">
    <source>
        <dbReference type="ARBA" id="ARBA00023157"/>
    </source>
</evidence>
<dbReference type="PANTHER" id="PTHR47221">
    <property type="entry name" value="FIBRINOGEN ALPHA CHAIN"/>
    <property type="match status" value="1"/>
</dbReference>
<dbReference type="InterPro" id="IPR036056">
    <property type="entry name" value="Fibrinogen-like_C"/>
</dbReference>
<dbReference type="Pfam" id="PF25443">
    <property type="entry name" value="ANG-1"/>
    <property type="match status" value="1"/>
</dbReference>
<reference evidence="11" key="2">
    <citation type="submission" date="2025-08" db="UniProtKB">
        <authorList>
            <consortium name="Ensembl"/>
        </authorList>
    </citation>
    <scope>IDENTIFICATION</scope>
</reference>
<keyword evidence="7" id="KW-0325">Glycoprotein</keyword>
<dbReference type="SUPFAM" id="SSF56496">
    <property type="entry name" value="Fibrinogen C-terminal domain-like"/>
    <property type="match status" value="1"/>
</dbReference>
<feature type="domain" description="Fibrinogen C-terminal" evidence="10">
    <location>
        <begin position="338"/>
        <end position="574"/>
    </location>
</feature>
<dbReference type="Ensembl" id="ENSOTST00005131972.1">
    <property type="protein sequence ID" value="ENSOTSP00005126041.1"/>
    <property type="gene ID" value="ENSOTSG00005078337.1"/>
</dbReference>
<proteinExistence type="predicted"/>
<dbReference type="AlphaFoldDB" id="A0AAZ3QAY3"/>
<comment type="subcellular location">
    <subcellularLocation>
        <location evidence="1">Secreted</location>
    </subcellularLocation>
</comment>
<dbReference type="Gene3D" id="3.90.215.10">
    <property type="entry name" value="Gamma Fibrinogen, chain A, domain 1"/>
    <property type="match status" value="1"/>
</dbReference>
<organism evidence="11 12">
    <name type="scientific">Oncorhynchus tshawytscha</name>
    <name type="common">Chinook salmon</name>
    <name type="synonym">Salmo tshawytscha</name>
    <dbReference type="NCBI Taxonomy" id="74940"/>
    <lineage>
        <taxon>Eukaryota</taxon>
        <taxon>Metazoa</taxon>
        <taxon>Chordata</taxon>
        <taxon>Craniata</taxon>
        <taxon>Vertebrata</taxon>
        <taxon>Euteleostomi</taxon>
        <taxon>Actinopterygii</taxon>
        <taxon>Neopterygii</taxon>
        <taxon>Teleostei</taxon>
        <taxon>Protacanthopterygii</taxon>
        <taxon>Salmoniformes</taxon>
        <taxon>Salmonidae</taxon>
        <taxon>Salmoninae</taxon>
        <taxon>Oncorhynchus</taxon>
    </lineage>
</organism>
<dbReference type="GO" id="GO:0007596">
    <property type="term" value="P:blood coagulation"/>
    <property type="evidence" value="ECO:0007669"/>
    <property type="project" value="InterPro"/>
</dbReference>
<dbReference type="PANTHER" id="PTHR47221:SF6">
    <property type="entry name" value="FIBRINOGEN ALPHA CHAIN"/>
    <property type="match status" value="1"/>
</dbReference>
<keyword evidence="6" id="KW-1015">Disulfide bond</keyword>
<keyword evidence="4 9" id="KW-0732">Signal</keyword>
<keyword evidence="2" id="KW-0964">Secreted</keyword>
<dbReference type="GO" id="GO:0005576">
    <property type="term" value="C:extracellular region"/>
    <property type="evidence" value="ECO:0007669"/>
    <property type="project" value="UniProtKB-SubCell"/>
</dbReference>
<dbReference type="InterPro" id="IPR002181">
    <property type="entry name" value="Fibrinogen_a/b/g_C_dom"/>
</dbReference>
<evidence type="ECO:0000256" key="9">
    <source>
        <dbReference type="SAM" id="SignalP"/>
    </source>
</evidence>
<dbReference type="InterPro" id="IPR037579">
    <property type="entry name" value="FIB_ANG-like"/>
</dbReference>
<dbReference type="FunFam" id="4.10.530.10:FF:000001">
    <property type="entry name" value="angiopoietin-2 isoform X1"/>
    <property type="match status" value="1"/>
</dbReference>
<evidence type="ECO:0000256" key="7">
    <source>
        <dbReference type="ARBA" id="ARBA00023180"/>
    </source>
</evidence>
<evidence type="ECO:0000256" key="4">
    <source>
        <dbReference type="ARBA" id="ARBA00022729"/>
    </source>
</evidence>
<evidence type="ECO:0000256" key="3">
    <source>
        <dbReference type="ARBA" id="ARBA00022657"/>
    </source>
</evidence>
<dbReference type="SMART" id="SM00186">
    <property type="entry name" value="FBG"/>
    <property type="match status" value="1"/>
</dbReference>
<evidence type="ECO:0000313" key="11">
    <source>
        <dbReference type="Ensembl" id="ENSOTSP00005126041.1"/>
    </source>
</evidence>
<dbReference type="FunFam" id="3.90.215.10:FF:000001">
    <property type="entry name" value="Tenascin isoform 1"/>
    <property type="match status" value="1"/>
</dbReference>
<reference evidence="11" key="3">
    <citation type="submission" date="2025-09" db="UniProtKB">
        <authorList>
            <consortium name="Ensembl"/>
        </authorList>
    </citation>
    <scope>IDENTIFICATION</scope>
</reference>
<keyword evidence="5" id="KW-0175">Coiled coil</keyword>
<feature type="region of interest" description="Disordered" evidence="8">
    <location>
        <begin position="85"/>
        <end position="115"/>
    </location>
</feature>
<dbReference type="InterPro" id="IPR020837">
    <property type="entry name" value="Fibrinogen_CS"/>
</dbReference>
<dbReference type="PROSITE" id="PS51406">
    <property type="entry name" value="FIBRINOGEN_C_2"/>
    <property type="match status" value="1"/>
</dbReference>
<dbReference type="CDD" id="cd00087">
    <property type="entry name" value="FReD"/>
    <property type="match status" value="1"/>
</dbReference>